<gene>
    <name evidence="3" type="ORF">F2P47_01075</name>
</gene>
<evidence type="ECO:0000256" key="2">
    <source>
        <dbReference type="SAM" id="SignalP"/>
    </source>
</evidence>
<dbReference type="InterPro" id="IPR044650">
    <property type="entry name" value="SRFR1-like"/>
</dbReference>
<dbReference type="RefSeq" id="WP_152214308.1">
    <property type="nucleotide sequence ID" value="NZ_JBAQYD010000096.1"/>
</dbReference>
<organism evidence="3 4">
    <name type="scientific">Parvibaculum sedimenti</name>
    <dbReference type="NCBI Taxonomy" id="2608632"/>
    <lineage>
        <taxon>Bacteria</taxon>
        <taxon>Pseudomonadati</taxon>
        <taxon>Pseudomonadota</taxon>
        <taxon>Alphaproteobacteria</taxon>
        <taxon>Hyphomicrobiales</taxon>
        <taxon>Parvibaculaceae</taxon>
        <taxon>Parvibaculum</taxon>
    </lineage>
</organism>
<protein>
    <submittedName>
        <fullName evidence="3">Uncharacterized protein</fullName>
    </submittedName>
</protein>
<evidence type="ECO:0000256" key="1">
    <source>
        <dbReference type="PROSITE-ProRule" id="PRU00339"/>
    </source>
</evidence>
<dbReference type="PROSITE" id="PS50005">
    <property type="entry name" value="TPR"/>
    <property type="match status" value="1"/>
</dbReference>
<keyword evidence="2" id="KW-0732">Signal</keyword>
<dbReference type="GO" id="GO:0045892">
    <property type="term" value="P:negative regulation of DNA-templated transcription"/>
    <property type="evidence" value="ECO:0007669"/>
    <property type="project" value="InterPro"/>
</dbReference>
<dbReference type="SMART" id="SM00028">
    <property type="entry name" value="TPR"/>
    <property type="match status" value="4"/>
</dbReference>
<name>A0A6N6VPI7_9HYPH</name>
<dbReference type="InterPro" id="IPR019734">
    <property type="entry name" value="TPR_rpt"/>
</dbReference>
<dbReference type="SUPFAM" id="SSF48452">
    <property type="entry name" value="TPR-like"/>
    <property type="match status" value="1"/>
</dbReference>
<feature type="repeat" description="TPR" evidence="1">
    <location>
        <begin position="104"/>
        <end position="137"/>
    </location>
</feature>
<feature type="chain" id="PRO_5027099540" evidence="2">
    <location>
        <begin position="26"/>
        <end position="262"/>
    </location>
</feature>
<dbReference type="AlphaFoldDB" id="A0A6N6VPI7"/>
<dbReference type="InterPro" id="IPR011990">
    <property type="entry name" value="TPR-like_helical_dom_sf"/>
</dbReference>
<evidence type="ECO:0000313" key="4">
    <source>
        <dbReference type="Proteomes" id="UP000468901"/>
    </source>
</evidence>
<keyword evidence="4" id="KW-1185">Reference proteome</keyword>
<dbReference type="PANTHER" id="PTHR44749:SF1">
    <property type="entry name" value="TETRATRICOPEPTIDE-LIKE HELICAL DOMAIN-CONTAINING PROTEIN"/>
    <property type="match status" value="1"/>
</dbReference>
<keyword evidence="1" id="KW-0802">TPR repeat</keyword>
<proteinExistence type="predicted"/>
<accession>A0A6N6VPI7</accession>
<dbReference type="Gene3D" id="1.25.40.10">
    <property type="entry name" value="Tetratricopeptide repeat domain"/>
    <property type="match status" value="2"/>
</dbReference>
<reference evidence="3 4" key="1">
    <citation type="submission" date="2019-09" db="EMBL/GenBank/DDBJ databases">
        <title>Parvibaculum sedimenti sp. nov., isolated from sediment.</title>
        <authorList>
            <person name="Wang Y."/>
        </authorList>
    </citation>
    <scope>NUCLEOTIDE SEQUENCE [LARGE SCALE GENOMIC DNA]</scope>
    <source>
        <strain evidence="3 4">HXT-9</strain>
    </source>
</reference>
<dbReference type="Proteomes" id="UP000468901">
    <property type="component" value="Unassembled WGS sequence"/>
</dbReference>
<dbReference type="Pfam" id="PF13181">
    <property type="entry name" value="TPR_8"/>
    <property type="match status" value="1"/>
</dbReference>
<comment type="caution">
    <text evidence="3">The sequence shown here is derived from an EMBL/GenBank/DDBJ whole genome shotgun (WGS) entry which is preliminary data.</text>
</comment>
<dbReference type="PANTHER" id="PTHR44749">
    <property type="entry name" value="SUPPRESSOR OF RPS4-RLD 1"/>
    <property type="match status" value="1"/>
</dbReference>
<dbReference type="EMBL" id="WESC01000001">
    <property type="protein sequence ID" value="KAB7742755.1"/>
    <property type="molecule type" value="Genomic_DNA"/>
</dbReference>
<sequence length="262" mass="27349">MMTVRQSLPLLALLTALGQASPSRAAEPAKPAEPHSYEACVALTDREPVKALAYARDWKAAAGGNAALHCEALALSALGELDEAAARFQELADAMTDAPAETRAEIYGQAGSAWAVAGNLAKARAAYDAAIELLPGVPELYLGRAQVRALEKDWDGVRKDAGEALAESPSLAAALTLRATALRNLGHPKAALADVERAVSLAPHNLDALLERGRMRAETGNLSGAKADWMTVVRFAKQTGRASDPAAAAAQALLDKSEKPAQ</sequence>
<feature type="signal peptide" evidence="2">
    <location>
        <begin position="1"/>
        <end position="25"/>
    </location>
</feature>
<evidence type="ECO:0000313" key="3">
    <source>
        <dbReference type="EMBL" id="KAB7742755.1"/>
    </source>
</evidence>